<dbReference type="InterPro" id="IPR036291">
    <property type="entry name" value="NAD(P)-bd_dom_sf"/>
</dbReference>
<dbReference type="SUPFAM" id="SSF52283">
    <property type="entry name" value="Formate/glycerate dehydrogenase catalytic domain-like"/>
    <property type="match status" value="1"/>
</dbReference>
<accession>A0ABT6YL91</accession>
<evidence type="ECO:0000256" key="2">
    <source>
        <dbReference type="ARBA" id="ARBA00023002"/>
    </source>
</evidence>
<evidence type="ECO:0000259" key="5">
    <source>
        <dbReference type="Pfam" id="PF00389"/>
    </source>
</evidence>
<protein>
    <submittedName>
        <fullName evidence="7">NAD(P)-dependent oxidoreductase</fullName>
    </submittedName>
</protein>
<evidence type="ECO:0000313" key="7">
    <source>
        <dbReference type="EMBL" id="MDI9864362.1"/>
    </source>
</evidence>
<dbReference type="SUPFAM" id="SSF51735">
    <property type="entry name" value="NAD(P)-binding Rossmann-fold domains"/>
    <property type="match status" value="1"/>
</dbReference>
<comment type="caution">
    <text evidence="7">The sequence shown here is derived from an EMBL/GenBank/DDBJ whole genome shotgun (WGS) entry which is preliminary data.</text>
</comment>
<dbReference type="InterPro" id="IPR050418">
    <property type="entry name" value="D-iso_2-hydroxyacid_DH_PdxB"/>
</dbReference>
<dbReference type="PANTHER" id="PTHR43761:SF1">
    <property type="entry name" value="D-ISOMER SPECIFIC 2-HYDROXYACID DEHYDROGENASE CATALYTIC DOMAIN-CONTAINING PROTEIN-RELATED"/>
    <property type="match status" value="1"/>
</dbReference>
<dbReference type="EMBL" id="JASHID010000005">
    <property type="protein sequence ID" value="MDI9864362.1"/>
    <property type="molecule type" value="Genomic_DNA"/>
</dbReference>
<keyword evidence="8" id="KW-1185">Reference proteome</keyword>
<evidence type="ECO:0000313" key="8">
    <source>
        <dbReference type="Proteomes" id="UP001236569"/>
    </source>
</evidence>
<reference evidence="7 8" key="1">
    <citation type="submission" date="2023-05" db="EMBL/GenBank/DDBJ databases">
        <title>Novel species of genus Flectobacillus isolated from stream in China.</title>
        <authorList>
            <person name="Lu H."/>
        </authorList>
    </citation>
    <scope>NUCLEOTIDE SEQUENCE [LARGE SCALE GENOMIC DNA]</scope>
    <source>
        <strain evidence="7 8">DC10W</strain>
    </source>
</reference>
<organism evidence="7 8">
    <name type="scientific">Flectobacillus longus</name>
    <dbReference type="NCBI Taxonomy" id="2984207"/>
    <lineage>
        <taxon>Bacteria</taxon>
        <taxon>Pseudomonadati</taxon>
        <taxon>Bacteroidota</taxon>
        <taxon>Cytophagia</taxon>
        <taxon>Cytophagales</taxon>
        <taxon>Flectobacillaceae</taxon>
        <taxon>Flectobacillus</taxon>
    </lineage>
</organism>
<comment type="similarity">
    <text evidence="1 4">Belongs to the D-isomer specific 2-hydroxyacid dehydrogenase family.</text>
</comment>
<evidence type="ECO:0000256" key="1">
    <source>
        <dbReference type="ARBA" id="ARBA00005854"/>
    </source>
</evidence>
<dbReference type="InterPro" id="IPR006140">
    <property type="entry name" value="D-isomer_DH_NAD-bd"/>
</dbReference>
<sequence>MKKFKQTTLIEDCRLSPEILPDLQQYAEKPLVMFQDSPVSDGEILTRIGDSDAIFLSWKTKINASILRQCPQLKYIGLCCSMYENISTNVDIEVAKELGITVKGVRDYGDEGTVEFIISQLISLFKGIGKAQWRSESTELTGKSLGIIGLGTLGQMVAKTAQFFGMKVYYYNRSRKSECENLGIQFLSLSELLATCDIISVHLPKYTVLLNEEEFAFKKKNSILINTSVGLTFDKDAFLTWLQNDSTSFAILDADGAGAFYQEFSEHPQIITYPFSAGFTAEARRRLSEKVLKNVEEYL</sequence>
<gene>
    <name evidence="7" type="ORF">QM480_08495</name>
</gene>
<dbReference type="Proteomes" id="UP001236569">
    <property type="component" value="Unassembled WGS sequence"/>
</dbReference>
<dbReference type="Pfam" id="PF00389">
    <property type="entry name" value="2-Hacid_dh"/>
    <property type="match status" value="1"/>
</dbReference>
<proteinExistence type="inferred from homology"/>
<evidence type="ECO:0000256" key="4">
    <source>
        <dbReference type="RuleBase" id="RU003719"/>
    </source>
</evidence>
<keyword evidence="2 4" id="KW-0560">Oxidoreductase</keyword>
<dbReference type="Gene3D" id="3.40.50.720">
    <property type="entry name" value="NAD(P)-binding Rossmann-like Domain"/>
    <property type="match status" value="2"/>
</dbReference>
<feature type="domain" description="D-isomer specific 2-hydroxyacid dehydrogenase NAD-binding" evidence="6">
    <location>
        <begin position="132"/>
        <end position="275"/>
    </location>
</feature>
<dbReference type="Pfam" id="PF02826">
    <property type="entry name" value="2-Hacid_dh_C"/>
    <property type="match status" value="1"/>
</dbReference>
<dbReference type="PANTHER" id="PTHR43761">
    <property type="entry name" value="D-ISOMER SPECIFIC 2-HYDROXYACID DEHYDROGENASE FAMILY PROTEIN (AFU_ORTHOLOGUE AFUA_1G13630)"/>
    <property type="match status" value="1"/>
</dbReference>
<dbReference type="RefSeq" id="WP_283369562.1">
    <property type="nucleotide sequence ID" value="NZ_JASHID010000005.1"/>
</dbReference>
<evidence type="ECO:0000256" key="3">
    <source>
        <dbReference type="ARBA" id="ARBA00023027"/>
    </source>
</evidence>
<feature type="domain" description="D-isomer specific 2-hydroxyacid dehydrogenase catalytic" evidence="5">
    <location>
        <begin position="18"/>
        <end position="299"/>
    </location>
</feature>
<keyword evidence="3" id="KW-0520">NAD</keyword>
<evidence type="ECO:0000259" key="6">
    <source>
        <dbReference type="Pfam" id="PF02826"/>
    </source>
</evidence>
<dbReference type="InterPro" id="IPR006139">
    <property type="entry name" value="D-isomer_2_OHA_DH_cat_dom"/>
</dbReference>
<name>A0ABT6YL91_9BACT</name>